<dbReference type="Proteomes" id="UP000305778">
    <property type="component" value="Unassembled WGS sequence"/>
</dbReference>
<feature type="compositionally biased region" description="Basic residues" evidence="1">
    <location>
        <begin position="158"/>
        <end position="167"/>
    </location>
</feature>
<name>A0A4U0SHB0_9ACTN</name>
<feature type="transmembrane region" description="Helical" evidence="2">
    <location>
        <begin position="89"/>
        <end position="110"/>
    </location>
</feature>
<feature type="region of interest" description="Disordered" evidence="1">
    <location>
        <begin position="120"/>
        <end position="167"/>
    </location>
</feature>
<gene>
    <name evidence="3" type="ORF">FCI23_45060</name>
</gene>
<reference evidence="3 4" key="1">
    <citation type="submission" date="2019-04" db="EMBL/GenBank/DDBJ databases">
        <title>Streptomyces oryziradicis sp. nov., a novel actinomycete isolated from rhizosphere soil of rice (Oryza sativa L.).</title>
        <authorList>
            <person name="Li C."/>
        </authorList>
    </citation>
    <scope>NUCLEOTIDE SEQUENCE [LARGE SCALE GENOMIC DNA]</scope>
    <source>
        <strain evidence="3 4">NEAU-C40</strain>
    </source>
</reference>
<comment type="caution">
    <text evidence="3">The sequence shown here is derived from an EMBL/GenBank/DDBJ whole genome shotgun (WGS) entry which is preliminary data.</text>
</comment>
<keyword evidence="4" id="KW-1185">Reference proteome</keyword>
<keyword evidence="2" id="KW-1133">Transmembrane helix</keyword>
<dbReference type="AlphaFoldDB" id="A0A4U0SHB0"/>
<evidence type="ECO:0000313" key="3">
    <source>
        <dbReference type="EMBL" id="TJZ99634.1"/>
    </source>
</evidence>
<evidence type="ECO:0000256" key="1">
    <source>
        <dbReference type="SAM" id="MobiDB-lite"/>
    </source>
</evidence>
<dbReference type="OrthoDB" id="4332356at2"/>
<keyword evidence="2" id="KW-0812">Transmembrane</keyword>
<dbReference type="EMBL" id="SUMC01000100">
    <property type="protein sequence ID" value="TJZ99634.1"/>
    <property type="molecule type" value="Genomic_DNA"/>
</dbReference>
<evidence type="ECO:0000313" key="4">
    <source>
        <dbReference type="Proteomes" id="UP000305778"/>
    </source>
</evidence>
<keyword evidence="2" id="KW-0472">Membrane</keyword>
<sequence length="167" mass="18238">MTTATALVIPALRDVRDAQAKVADTFQAHYAVTPDGPHRPSLRQHADDAREHLRRLDEPLEDFQPRRPVLHPLNLARQATRVFLLPLEAAVGIPAAVIVPVLMLGILLALSRYEDKVFSARPARPRQTRRPGPGPDASAQHAASAGRPPESRATGSRLSRKGARARP</sequence>
<evidence type="ECO:0000256" key="2">
    <source>
        <dbReference type="SAM" id="Phobius"/>
    </source>
</evidence>
<accession>A0A4U0SHB0</accession>
<organism evidence="3 4">
    <name type="scientific">Actinacidiphila oryziradicis</name>
    <dbReference type="NCBI Taxonomy" id="2571141"/>
    <lineage>
        <taxon>Bacteria</taxon>
        <taxon>Bacillati</taxon>
        <taxon>Actinomycetota</taxon>
        <taxon>Actinomycetes</taxon>
        <taxon>Kitasatosporales</taxon>
        <taxon>Streptomycetaceae</taxon>
        <taxon>Actinacidiphila</taxon>
    </lineage>
</organism>
<protein>
    <submittedName>
        <fullName evidence="3">Uncharacterized protein</fullName>
    </submittedName>
</protein>
<dbReference type="RefSeq" id="WP_136729837.1">
    <property type="nucleotide sequence ID" value="NZ_SUMC01000100.1"/>
</dbReference>
<proteinExistence type="predicted"/>